<evidence type="ECO:0000256" key="3">
    <source>
        <dbReference type="ARBA" id="ARBA00012944"/>
    </source>
</evidence>
<feature type="transmembrane region" description="Helical" evidence="16">
    <location>
        <begin position="80"/>
        <end position="99"/>
    </location>
</feature>
<dbReference type="AlphaFoldDB" id="A0A0S2M8L3"/>
<evidence type="ECO:0000256" key="6">
    <source>
        <dbReference type="ARBA" id="ARBA00022660"/>
    </source>
</evidence>
<evidence type="ECO:0000256" key="12">
    <source>
        <dbReference type="ARBA" id="ARBA00023128"/>
    </source>
</evidence>
<evidence type="ECO:0000256" key="9">
    <source>
        <dbReference type="ARBA" id="ARBA00022982"/>
    </source>
</evidence>
<keyword evidence="5" id="KW-0813">Transport</keyword>
<geneLocation type="mitochondrion" evidence="17"/>
<evidence type="ECO:0000256" key="8">
    <source>
        <dbReference type="ARBA" id="ARBA00022967"/>
    </source>
</evidence>
<evidence type="ECO:0000256" key="7">
    <source>
        <dbReference type="ARBA" id="ARBA00022692"/>
    </source>
</evidence>
<keyword evidence="9" id="KW-0249">Electron transport</keyword>
<dbReference type="GO" id="GO:0008137">
    <property type="term" value="F:NADH dehydrogenase (ubiquinone) activity"/>
    <property type="evidence" value="ECO:0007669"/>
    <property type="project" value="UniProtKB-EC"/>
</dbReference>
<keyword evidence="7 16" id="KW-0812">Transmembrane</keyword>
<evidence type="ECO:0000256" key="5">
    <source>
        <dbReference type="ARBA" id="ARBA00022448"/>
    </source>
</evidence>
<evidence type="ECO:0000256" key="4">
    <source>
        <dbReference type="ARBA" id="ARBA00021095"/>
    </source>
</evidence>
<evidence type="ECO:0000256" key="13">
    <source>
        <dbReference type="ARBA" id="ARBA00023136"/>
    </source>
</evidence>
<feature type="transmembrane region" description="Helical" evidence="16">
    <location>
        <begin position="44"/>
        <end position="68"/>
    </location>
</feature>
<protein>
    <recommendedName>
        <fullName evidence="4">NADH-ubiquinone oxidoreductase chain 6</fullName>
        <ecNumber evidence="3">7.1.1.2</ecNumber>
    </recommendedName>
    <alternativeName>
        <fullName evidence="14">NADH dehydrogenase subunit 6</fullName>
    </alternativeName>
</protein>
<keyword evidence="13 16" id="KW-0472">Membrane</keyword>
<dbReference type="InterPro" id="IPR050269">
    <property type="entry name" value="ComplexI_Subunit6"/>
</dbReference>
<keyword evidence="12 17" id="KW-0496">Mitochondrion</keyword>
<sequence>MILMSLLFLSSTLFLFMKHPLSMGLMLLIQTILTSLISGILINNFWFSYILFLIFISGMLILFMYMINIASNETLKISKSLIIMILLLTIILLMNWITMDPMISNIINLNYNNIMMYFFNYFSYPNNMTILFIMFYLLITLISSLKIINMKYGPMRKTYENPFI</sequence>
<keyword evidence="10 16" id="KW-1133">Transmembrane helix</keyword>
<reference evidence="17" key="1">
    <citation type="submission" date="2015-09" db="EMBL/GenBank/DDBJ databases">
        <title>Staphyliniformia phylogenetics from de novo mitogenomic assemblies.</title>
        <authorList>
            <person name="Favreau E.A."/>
            <person name="Linard B."/>
            <person name="Vogler A.P."/>
        </authorList>
    </citation>
    <scope>NUCLEOTIDE SEQUENCE</scope>
</reference>
<proteinExistence type="inferred from homology"/>
<evidence type="ECO:0000256" key="1">
    <source>
        <dbReference type="ARBA" id="ARBA00004225"/>
    </source>
</evidence>
<dbReference type="PANTHER" id="PTHR11435:SF1">
    <property type="entry name" value="NADH-UBIQUINONE OXIDOREDUCTASE CHAIN 6"/>
    <property type="match status" value="1"/>
</dbReference>
<evidence type="ECO:0000256" key="10">
    <source>
        <dbReference type="ARBA" id="ARBA00022989"/>
    </source>
</evidence>
<evidence type="ECO:0000256" key="16">
    <source>
        <dbReference type="SAM" id="Phobius"/>
    </source>
</evidence>
<comment type="subcellular location">
    <subcellularLocation>
        <location evidence="1">Mitochondrion membrane</location>
        <topology evidence="1">Multi-pass membrane protein</topology>
    </subcellularLocation>
</comment>
<dbReference type="EMBL" id="KT780684">
    <property type="protein sequence ID" value="ALO71022.1"/>
    <property type="molecule type" value="Genomic_DNA"/>
</dbReference>
<evidence type="ECO:0000256" key="2">
    <source>
        <dbReference type="ARBA" id="ARBA00005698"/>
    </source>
</evidence>
<feature type="transmembrane region" description="Helical" evidence="16">
    <location>
        <begin position="128"/>
        <end position="148"/>
    </location>
</feature>
<evidence type="ECO:0000256" key="14">
    <source>
        <dbReference type="ARBA" id="ARBA00031019"/>
    </source>
</evidence>
<organism evidence="17">
    <name type="scientific">Pselaphinae sp. 5 EF-2015</name>
    <dbReference type="NCBI Taxonomy" id="1756859"/>
    <lineage>
        <taxon>Eukaryota</taxon>
        <taxon>Metazoa</taxon>
        <taxon>Ecdysozoa</taxon>
        <taxon>Arthropoda</taxon>
        <taxon>Hexapoda</taxon>
        <taxon>Insecta</taxon>
        <taxon>Pterygota</taxon>
        <taxon>Neoptera</taxon>
        <taxon>Endopterygota</taxon>
        <taxon>Coleoptera</taxon>
        <taxon>Polyphaga</taxon>
        <taxon>Staphyliniformia</taxon>
        <taxon>Staphylinidae</taxon>
        <taxon>Omaliinae group</taxon>
        <taxon>Pselaphinae</taxon>
    </lineage>
</organism>
<evidence type="ECO:0000256" key="11">
    <source>
        <dbReference type="ARBA" id="ARBA00023027"/>
    </source>
</evidence>
<evidence type="ECO:0000256" key="15">
    <source>
        <dbReference type="ARBA" id="ARBA00049551"/>
    </source>
</evidence>
<evidence type="ECO:0000313" key="17">
    <source>
        <dbReference type="EMBL" id="ALO71022.1"/>
    </source>
</evidence>
<comment type="similarity">
    <text evidence="2">Belongs to the complex I subunit 6 family.</text>
</comment>
<dbReference type="EC" id="7.1.1.2" evidence="3"/>
<gene>
    <name evidence="17" type="primary">nad6</name>
</gene>
<keyword evidence="11" id="KW-0520">NAD</keyword>
<name>A0A0S2M8L3_9COLE</name>
<keyword evidence="8" id="KW-1278">Translocase</keyword>
<comment type="catalytic activity">
    <reaction evidence="15">
        <text>a ubiquinone + NADH + 5 H(+)(in) = a ubiquinol + NAD(+) + 4 H(+)(out)</text>
        <dbReference type="Rhea" id="RHEA:29091"/>
        <dbReference type="Rhea" id="RHEA-COMP:9565"/>
        <dbReference type="Rhea" id="RHEA-COMP:9566"/>
        <dbReference type="ChEBI" id="CHEBI:15378"/>
        <dbReference type="ChEBI" id="CHEBI:16389"/>
        <dbReference type="ChEBI" id="CHEBI:17976"/>
        <dbReference type="ChEBI" id="CHEBI:57540"/>
        <dbReference type="ChEBI" id="CHEBI:57945"/>
        <dbReference type="EC" id="7.1.1.2"/>
    </reaction>
</comment>
<dbReference type="PANTHER" id="PTHR11435">
    <property type="entry name" value="NADH UBIQUINONE OXIDOREDUCTASE SUBUNIT ND6"/>
    <property type="match status" value="1"/>
</dbReference>
<accession>A0A0S2M8L3</accession>
<dbReference type="GO" id="GO:0031966">
    <property type="term" value="C:mitochondrial membrane"/>
    <property type="evidence" value="ECO:0007669"/>
    <property type="project" value="UniProtKB-SubCell"/>
</dbReference>
<keyword evidence="6" id="KW-0679">Respiratory chain</keyword>